<feature type="region of interest" description="Disordered" evidence="1">
    <location>
        <begin position="76"/>
        <end position="127"/>
    </location>
</feature>
<dbReference type="EMBL" id="SRLO01000565">
    <property type="protein sequence ID" value="TNN51936.1"/>
    <property type="molecule type" value="Genomic_DNA"/>
</dbReference>
<protein>
    <submittedName>
        <fullName evidence="3">Histone-lysine N-methyltransferase pr-set7</fullName>
    </submittedName>
</protein>
<feature type="domain" description="SET" evidence="2">
    <location>
        <begin position="1"/>
        <end position="61"/>
    </location>
</feature>
<evidence type="ECO:0000256" key="1">
    <source>
        <dbReference type="SAM" id="MobiDB-lite"/>
    </source>
</evidence>
<evidence type="ECO:0000313" key="4">
    <source>
        <dbReference type="Proteomes" id="UP000314294"/>
    </source>
</evidence>
<reference evidence="3 4" key="1">
    <citation type="submission" date="2019-03" db="EMBL/GenBank/DDBJ databases">
        <title>First draft genome of Liparis tanakae, snailfish: a comprehensive survey of snailfish specific genes.</title>
        <authorList>
            <person name="Kim W."/>
            <person name="Song I."/>
            <person name="Jeong J.-H."/>
            <person name="Kim D."/>
            <person name="Kim S."/>
            <person name="Ryu S."/>
            <person name="Song J.Y."/>
            <person name="Lee S.K."/>
        </authorList>
    </citation>
    <scope>NUCLEOTIDE SEQUENCE [LARGE SCALE GENOMIC DNA]</scope>
    <source>
        <tissue evidence="3">Muscle</tissue>
    </source>
</reference>
<dbReference type="Proteomes" id="UP000314294">
    <property type="component" value="Unassembled WGS sequence"/>
</dbReference>
<keyword evidence="3" id="KW-0489">Methyltransferase</keyword>
<dbReference type="OrthoDB" id="16287at2759"/>
<feature type="region of interest" description="Disordered" evidence="1">
    <location>
        <begin position="1"/>
        <end position="21"/>
    </location>
</feature>
<gene>
    <name evidence="3" type="primary">pr-set7</name>
    <name evidence="3" type="ORF">EYF80_037843</name>
</gene>
<dbReference type="Pfam" id="PF00856">
    <property type="entry name" value="SET"/>
    <property type="match status" value="1"/>
</dbReference>
<dbReference type="GO" id="GO:0005634">
    <property type="term" value="C:nucleus"/>
    <property type="evidence" value="ECO:0007669"/>
    <property type="project" value="TreeGrafter"/>
</dbReference>
<name>A0A4Z2GED9_9TELE</name>
<feature type="compositionally biased region" description="Acidic residues" evidence="1">
    <location>
        <begin position="117"/>
        <end position="126"/>
    </location>
</feature>
<dbReference type="Gene3D" id="2.170.270.10">
    <property type="entry name" value="SET domain"/>
    <property type="match status" value="2"/>
</dbReference>
<sequence>MYSNKSVDASNEDGALGRLVNDDHISPNCEIKTMVYEGKPHLCLFAATEISPGEEITYNYGDCSYPWRSGCEYRSPSSFKNPCSDDDDKEVPDSGASHGNYDELEPDVEQGNPENHDAEEDDEESDLLLQQSDAAEQEDLQLTPEQDAVEHIKAQQDKPFLEERLMNPYKGRGVFTRESIEASAFVVEYQGKIFSPKDTRRKKYGDTLNDYLFDFSWNGRSWRLMMKTTYLLEVATTG</sequence>
<accession>A0A4Z2GED9</accession>
<keyword evidence="4" id="KW-1185">Reference proteome</keyword>
<keyword evidence="3" id="KW-0808">Transferase</keyword>
<proteinExistence type="predicted"/>
<dbReference type="GO" id="GO:0042799">
    <property type="term" value="F:histone H4K20 methyltransferase activity"/>
    <property type="evidence" value="ECO:0007669"/>
    <property type="project" value="TreeGrafter"/>
</dbReference>
<dbReference type="AlphaFoldDB" id="A0A4Z2GED9"/>
<evidence type="ECO:0000313" key="3">
    <source>
        <dbReference type="EMBL" id="TNN51936.1"/>
    </source>
</evidence>
<dbReference type="PANTHER" id="PTHR46167">
    <property type="entry name" value="N-LYSINE METHYLTRANSFERASE KMT5A"/>
    <property type="match status" value="1"/>
</dbReference>
<dbReference type="PANTHER" id="PTHR46167:SF1">
    <property type="entry name" value="N-LYSINE METHYLTRANSFERASE KMT5A"/>
    <property type="match status" value="1"/>
</dbReference>
<dbReference type="InterPro" id="IPR051760">
    <property type="entry name" value="KMT5A"/>
</dbReference>
<dbReference type="SUPFAM" id="SSF82199">
    <property type="entry name" value="SET domain"/>
    <property type="match status" value="2"/>
</dbReference>
<dbReference type="GO" id="GO:0032259">
    <property type="term" value="P:methylation"/>
    <property type="evidence" value="ECO:0007669"/>
    <property type="project" value="UniProtKB-KW"/>
</dbReference>
<dbReference type="GO" id="GO:0006357">
    <property type="term" value="P:regulation of transcription by RNA polymerase II"/>
    <property type="evidence" value="ECO:0007669"/>
    <property type="project" value="TreeGrafter"/>
</dbReference>
<dbReference type="InterPro" id="IPR046341">
    <property type="entry name" value="SET_dom_sf"/>
</dbReference>
<organism evidence="3 4">
    <name type="scientific">Liparis tanakae</name>
    <name type="common">Tanaka's snailfish</name>
    <dbReference type="NCBI Taxonomy" id="230148"/>
    <lineage>
        <taxon>Eukaryota</taxon>
        <taxon>Metazoa</taxon>
        <taxon>Chordata</taxon>
        <taxon>Craniata</taxon>
        <taxon>Vertebrata</taxon>
        <taxon>Euteleostomi</taxon>
        <taxon>Actinopterygii</taxon>
        <taxon>Neopterygii</taxon>
        <taxon>Teleostei</taxon>
        <taxon>Neoteleostei</taxon>
        <taxon>Acanthomorphata</taxon>
        <taxon>Eupercaria</taxon>
        <taxon>Perciformes</taxon>
        <taxon>Cottioidei</taxon>
        <taxon>Cottales</taxon>
        <taxon>Liparidae</taxon>
        <taxon>Liparis</taxon>
    </lineage>
</organism>
<dbReference type="GO" id="GO:0043516">
    <property type="term" value="P:regulation of DNA damage response, signal transduction by p53 class mediator"/>
    <property type="evidence" value="ECO:0007669"/>
    <property type="project" value="TreeGrafter"/>
</dbReference>
<dbReference type="PROSITE" id="PS50280">
    <property type="entry name" value="SET"/>
    <property type="match status" value="1"/>
</dbReference>
<comment type="caution">
    <text evidence="3">The sequence shown here is derived from an EMBL/GenBank/DDBJ whole genome shotgun (WGS) entry which is preliminary data.</text>
</comment>
<dbReference type="InterPro" id="IPR001214">
    <property type="entry name" value="SET_dom"/>
</dbReference>
<evidence type="ECO:0000259" key="2">
    <source>
        <dbReference type="PROSITE" id="PS50280"/>
    </source>
</evidence>
<dbReference type="GO" id="GO:0005700">
    <property type="term" value="C:polytene chromosome"/>
    <property type="evidence" value="ECO:0007669"/>
    <property type="project" value="TreeGrafter"/>
</dbReference>